<feature type="binding site" evidence="16">
    <location>
        <position position="9"/>
    </location>
    <ligand>
        <name>Mg(2+)</name>
        <dbReference type="ChEBI" id="CHEBI:18420"/>
    </ligand>
</feature>
<dbReference type="AlphaFoldDB" id="A0A0A7FZC7"/>
<proteinExistence type="inferred from homology"/>
<dbReference type="PANTHER" id="PTHR11076">
    <property type="entry name" value="DNA REPAIR POLYMERASE UMUC / TRANSFERASE FAMILY MEMBER"/>
    <property type="match status" value="1"/>
</dbReference>
<evidence type="ECO:0000313" key="18">
    <source>
        <dbReference type="EMBL" id="AIY84927.1"/>
    </source>
</evidence>
<dbReference type="GO" id="GO:0009432">
    <property type="term" value="P:SOS response"/>
    <property type="evidence" value="ECO:0007669"/>
    <property type="project" value="TreeGrafter"/>
</dbReference>
<dbReference type="PANTHER" id="PTHR11076:SF33">
    <property type="entry name" value="DNA POLYMERASE KAPPA"/>
    <property type="match status" value="1"/>
</dbReference>
<evidence type="ECO:0000256" key="3">
    <source>
        <dbReference type="ARBA" id="ARBA00011245"/>
    </source>
</evidence>
<keyword evidence="13 16" id="KW-0238">DNA-binding</keyword>
<evidence type="ECO:0000256" key="5">
    <source>
        <dbReference type="ARBA" id="ARBA00022490"/>
    </source>
</evidence>
<gene>
    <name evidence="16" type="primary">dinB</name>
    <name evidence="18" type="ORF">U729_68</name>
</gene>
<comment type="function">
    <text evidence="16">Poorly processive, error-prone DNA polymerase involved in untargeted mutagenesis. Copies undamaged DNA at stalled replication forks, which arise in vivo from mismatched or misaligned primer ends. These misaligned primers can be extended by PolIV. Exhibits no 3'-5' exonuclease (proofreading) activity. May be involved in translesional synthesis, in conjunction with the beta clamp from PolIII.</text>
</comment>
<name>A0A0A7FZC7_9CLOT</name>
<dbReference type="InterPro" id="IPR043502">
    <property type="entry name" value="DNA/RNA_pol_sf"/>
</dbReference>
<dbReference type="GO" id="GO:0005829">
    <property type="term" value="C:cytosol"/>
    <property type="evidence" value="ECO:0007669"/>
    <property type="project" value="TreeGrafter"/>
</dbReference>
<dbReference type="InterPro" id="IPR022880">
    <property type="entry name" value="DNApol_IV"/>
</dbReference>
<keyword evidence="6 16" id="KW-0808">Transferase</keyword>
<dbReference type="Pfam" id="PF11798">
    <property type="entry name" value="IMS_HHH"/>
    <property type="match status" value="1"/>
</dbReference>
<protein>
    <recommendedName>
        <fullName evidence="16">DNA polymerase IV</fullName>
        <shortName evidence="16">Pol IV</shortName>
        <ecNumber evidence="16">2.7.7.7</ecNumber>
    </recommendedName>
</protein>
<dbReference type="InterPro" id="IPR024728">
    <property type="entry name" value="PolY_HhH_motif"/>
</dbReference>
<evidence type="ECO:0000313" key="19">
    <source>
        <dbReference type="Proteomes" id="UP000030635"/>
    </source>
</evidence>
<keyword evidence="9 16" id="KW-0479">Metal-binding</keyword>
<dbReference type="Pfam" id="PF00817">
    <property type="entry name" value="IMS"/>
    <property type="match status" value="1"/>
</dbReference>
<dbReference type="OrthoDB" id="9808813at2"/>
<comment type="subcellular location">
    <subcellularLocation>
        <location evidence="1 16">Cytoplasm</location>
    </subcellularLocation>
</comment>
<dbReference type="Gene3D" id="3.30.70.270">
    <property type="match status" value="1"/>
</dbReference>
<comment type="cofactor">
    <cofactor evidence="16">
        <name>Mg(2+)</name>
        <dbReference type="ChEBI" id="CHEBI:18420"/>
    </cofactor>
    <text evidence="16">Binds 2 magnesium ions per subunit.</text>
</comment>
<dbReference type="GO" id="GO:0006281">
    <property type="term" value="P:DNA repair"/>
    <property type="evidence" value="ECO:0007669"/>
    <property type="project" value="UniProtKB-UniRule"/>
</dbReference>
<comment type="subunit">
    <text evidence="3 16">Monomer.</text>
</comment>
<keyword evidence="19" id="KW-1185">Reference proteome</keyword>
<dbReference type="GO" id="GO:0003684">
    <property type="term" value="F:damaged DNA binding"/>
    <property type="evidence" value="ECO:0007669"/>
    <property type="project" value="InterPro"/>
</dbReference>
<keyword evidence="7 16" id="KW-0548">Nucleotidyltransferase</keyword>
<evidence type="ECO:0000256" key="11">
    <source>
        <dbReference type="ARBA" id="ARBA00022842"/>
    </source>
</evidence>
<comment type="catalytic activity">
    <reaction evidence="15 16">
        <text>DNA(n) + a 2'-deoxyribonucleoside 5'-triphosphate = DNA(n+1) + diphosphate</text>
        <dbReference type="Rhea" id="RHEA:22508"/>
        <dbReference type="Rhea" id="RHEA-COMP:17339"/>
        <dbReference type="Rhea" id="RHEA-COMP:17340"/>
        <dbReference type="ChEBI" id="CHEBI:33019"/>
        <dbReference type="ChEBI" id="CHEBI:61560"/>
        <dbReference type="ChEBI" id="CHEBI:173112"/>
        <dbReference type="EC" id="2.7.7.7"/>
    </reaction>
</comment>
<dbReference type="HOGENOM" id="CLU_012348_1_2_9"/>
<feature type="binding site" evidence="16">
    <location>
        <position position="103"/>
    </location>
    <ligand>
        <name>Mg(2+)</name>
        <dbReference type="ChEBI" id="CHEBI:18420"/>
    </ligand>
</feature>
<feature type="domain" description="UmuC" evidence="17">
    <location>
        <begin position="5"/>
        <end position="183"/>
    </location>
</feature>
<evidence type="ECO:0000256" key="10">
    <source>
        <dbReference type="ARBA" id="ARBA00022763"/>
    </source>
</evidence>
<accession>A0A0A7FZC7</accession>
<evidence type="ECO:0000256" key="9">
    <source>
        <dbReference type="ARBA" id="ARBA00022723"/>
    </source>
</evidence>
<comment type="similarity">
    <text evidence="2 16">Belongs to the DNA polymerase type-Y family.</text>
</comment>
<dbReference type="Pfam" id="PF11799">
    <property type="entry name" value="IMS_C"/>
    <property type="match status" value="1"/>
</dbReference>
<dbReference type="Gene3D" id="3.40.1170.60">
    <property type="match status" value="1"/>
</dbReference>
<dbReference type="PROSITE" id="PS50173">
    <property type="entry name" value="UMUC"/>
    <property type="match status" value="1"/>
</dbReference>
<dbReference type="GO" id="GO:0003887">
    <property type="term" value="F:DNA-directed DNA polymerase activity"/>
    <property type="evidence" value="ECO:0007669"/>
    <property type="project" value="UniProtKB-UniRule"/>
</dbReference>
<evidence type="ECO:0000256" key="2">
    <source>
        <dbReference type="ARBA" id="ARBA00010945"/>
    </source>
</evidence>
<dbReference type="GO" id="GO:0000287">
    <property type="term" value="F:magnesium ion binding"/>
    <property type="evidence" value="ECO:0007669"/>
    <property type="project" value="UniProtKB-UniRule"/>
</dbReference>
<keyword evidence="8 16" id="KW-0235">DNA replication</keyword>
<dbReference type="GO" id="GO:0042276">
    <property type="term" value="P:error-prone translesion synthesis"/>
    <property type="evidence" value="ECO:0007669"/>
    <property type="project" value="TreeGrafter"/>
</dbReference>
<keyword evidence="5 16" id="KW-0963">Cytoplasm</keyword>
<dbReference type="Gene3D" id="1.10.150.20">
    <property type="entry name" value="5' to 3' exonuclease, C-terminal subdomain"/>
    <property type="match status" value="1"/>
</dbReference>
<keyword evidence="4 16" id="KW-0515">Mutator protein</keyword>
<evidence type="ECO:0000256" key="1">
    <source>
        <dbReference type="ARBA" id="ARBA00004496"/>
    </source>
</evidence>
<dbReference type="InterPro" id="IPR001126">
    <property type="entry name" value="UmuC"/>
</dbReference>
<dbReference type="RefSeq" id="WP_039310620.1">
    <property type="nucleotide sequence ID" value="NZ_CP006905.1"/>
</dbReference>
<evidence type="ECO:0000256" key="15">
    <source>
        <dbReference type="ARBA" id="ARBA00049244"/>
    </source>
</evidence>
<dbReference type="NCBIfam" id="NF002677">
    <property type="entry name" value="PRK02406.1"/>
    <property type="match status" value="1"/>
</dbReference>
<keyword evidence="14 16" id="KW-0234">DNA repair</keyword>
<evidence type="ECO:0000256" key="6">
    <source>
        <dbReference type="ARBA" id="ARBA00022679"/>
    </source>
</evidence>
<dbReference type="FunFam" id="3.40.1170.60:FF:000001">
    <property type="entry name" value="DNA polymerase IV"/>
    <property type="match status" value="1"/>
</dbReference>
<dbReference type="EMBL" id="CP006905">
    <property type="protein sequence ID" value="AIY84927.1"/>
    <property type="molecule type" value="Genomic_DNA"/>
</dbReference>
<evidence type="ECO:0000256" key="13">
    <source>
        <dbReference type="ARBA" id="ARBA00023125"/>
    </source>
</evidence>
<dbReference type="InterPro" id="IPR017961">
    <property type="entry name" value="DNA_pol_Y-fam_little_finger"/>
</dbReference>
<dbReference type="Gene3D" id="3.30.1490.100">
    <property type="entry name" value="DNA polymerase, Y-family, little finger domain"/>
    <property type="match status" value="1"/>
</dbReference>
<organism evidence="18 19">
    <name type="scientific">Clostridium baratii str. Sullivan</name>
    <dbReference type="NCBI Taxonomy" id="1415775"/>
    <lineage>
        <taxon>Bacteria</taxon>
        <taxon>Bacillati</taxon>
        <taxon>Bacillota</taxon>
        <taxon>Clostridia</taxon>
        <taxon>Eubacteriales</taxon>
        <taxon>Clostridiaceae</taxon>
        <taxon>Clostridium</taxon>
    </lineage>
</organism>
<dbReference type="NCBIfam" id="NF010731">
    <property type="entry name" value="PRK14133.1"/>
    <property type="match status" value="1"/>
</dbReference>
<evidence type="ECO:0000256" key="7">
    <source>
        <dbReference type="ARBA" id="ARBA00022695"/>
    </source>
</evidence>
<keyword evidence="10 16" id="KW-0227">DNA damage</keyword>
<sequence length="348" mass="40279">MKKTILHVDMDAFFASVEQKDNKNLRGKPVIVGGVSERGVVCTCSYEARKYGVHSAMPAFLARQKCPNGIFVRVRYDRYKEISNRIFEIFKEVTPLVEPLSIDEAYLDLSLSNIKDGREAANYIKKRVYNELGLTLSIGISYNKFLAKLASDWNKPNGIMEINEEMIPKILFPLPISKIYGLGKKSVTKLNNMGLFKIEDLYPLPKEFFYEYLGKQGIEVYERIRGIDKREVKVFRDRKSVGKERTLKNDTDNKEELLKYLDEFAKEISSILKSRDKYIKTITLKYKTSSFCNHTRSKTLNDYINNKEDIFKVSKELLNEEIFNESIRLIGLSVSSFKEGLEEQISLF</sequence>
<dbReference type="CDD" id="cd03586">
    <property type="entry name" value="PolY_Pol_IV_kappa"/>
    <property type="match status" value="1"/>
</dbReference>
<dbReference type="STRING" id="1561.NPD11_2912"/>
<dbReference type="Proteomes" id="UP000030635">
    <property type="component" value="Chromosome"/>
</dbReference>
<feature type="site" description="Substrate discrimination" evidence="16">
    <location>
        <position position="14"/>
    </location>
</feature>
<dbReference type="FunFam" id="3.30.1490.100:FF:000004">
    <property type="entry name" value="DNA polymerase IV"/>
    <property type="match status" value="1"/>
</dbReference>
<dbReference type="KEGG" id="cbv:U729_68"/>
<dbReference type="SUPFAM" id="SSF100879">
    <property type="entry name" value="Lesion bypass DNA polymerase (Y-family), little finger domain"/>
    <property type="match status" value="1"/>
</dbReference>
<evidence type="ECO:0000256" key="4">
    <source>
        <dbReference type="ARBA" id="ARBA00022457"/>
    </source>
</evidence>
<dbReference type="InterPro" id="IPR036775">
    <property type="entry name" value="DNA_pol_Y-fam_lit_finger_sf"/>
</dbReference>
<feature type="active site" evidence="16">
    <location>
        <position position="104"/>
    </location>
</feature>
<dbReference type="eggNOG" id="COG0389">
    <property type="taxonomic scope" value="Bacteria"/>
</dbReference>
<dbReference type="GO" id="GO:0006261">
    <property type="term" value="P:DNA-templated DNA replication"/>
    <property type="evidence" value="ECO:0007669"/>
    <property type="project" value="UniProtKB-UniRule"/>
</dbReference>
<dbReference type="EC" id="2.7.7.7" evidence="16"/>
<keyword evidence="11 16" id="KW-0460">Magnesium</keyword>
<evidence type="ECO:0000256" key="16">
    <source>
        <dbReference type="HAMAP-Rule" id="MF_01113"/>
    </source>
</evidence>
<dbReference type="InterPro" id="IPR043128">
    <property type="entry name" value="Rev_trsase/Diguanyl_cyclase"/>
</dbReference>
<dbReference type="SUPFAM" id="SSF56672">
    <property type="entry name" value="DNA/RNA polymerases"/>
    <property type="match status" value="1"/>
</dbReference>
<evidence type="ECO:0000259" key="17">
    <source>
        <dbReference type="PROSITE" id="PS50173"/>
    </source>
</evidence>
<keyword evidence="12 16" id="KW-0239">DNA-directed DNA polymerase</keyword>
<evidence type="ECO:0000256" key="12">
    <source>
        <dbReference type="ARBA" id="ARBA00022932"/>
    </source>
</evidence>
<evidence type="ECO:0000256" key="14">
    <source>
        <dbReference type="ARBA" id="ARBA00023204"/>
    </source>
</evidence>
<dbReference type="InterPro" id="IPR050116">
    <property type="entry name" value="DNA_polymerase-Y"/>
</dbReference>
<evidence type="ECO:0000256" key="8">
    <source>
        <dbReference type="ARBA" id="ARBA00022705"/>
    </source>
</evidence>
<reference evidence="18 19" key="1">
    <citation type="journal article" date="2015" name="Infect. Genet. Evol.">
        <title>Genomic sequences of six botulinum neurotoxin-producing strains representing three clostridial species illustrate the mobility and diversity of botulinum neurotoxin genes.</title>
        <authorList>
            <person name="Smith T.J."/>
            <person name="Hill K.K."/>
            <person name="Xie G."/>
            <person name="Foley B.T."/>
            <person name="Williamson C.H."/>
            <person name="Foster J.T."/>
            <person name="Johnson S.L."/>
            <person name="Chertkov O."/>
            <person name="Teshima H."/>
            <person name="Gibbons H.S."/>
            <person name="Johnsky L.A."/>
            <person name="Karavis M.A."/>
            <person name="Smith L.A."/>
        </authorList>
    </citation>
    <scope>NUCLEOTIDE SEQUENCE [LARGE SCALE GENOMIC DNA]</scope>
    <source>
        <strain evidence="18">Sullivan</strain>
    </source>
</reference>
<dbReference type="HAMAP" id="MF_01113">
    <property type="entry name" value="DNApol_IV"/>
    <property type="match status" value="1"/>
</dbReference>